<comment type="caution">
    <text evidence="2">The sequence shown here is derived from an EMBL/GenBank/DDBJ whole genome shotgun (WGS) entry which is preliminary data.</text>
</comment>
<name>A0A2M9Z7Z3_9LEPT</name>
<organism evidence="2 3">
    <name type="scientific">Leptospira wolffii</name>
    <dbReference type="NCBI Taxonomy" id="409998"/>
    <lineage>
        <taxon>Bacteria</taxon>
        <taxon>Pseudomonadati</taxon>
        <taxon>Spirochaetota</taxon>
        <taxon>Spirochaetia</taxon>
        <taxon>Leptospirales</taxon>
        <taxon>Leptospiraceae</taxon>
        <taxon>Leptospira</taxon>
    </lineage>
</organism>
<dbReference type="NCBIfam" id="NF047434">
    <property type="entry name" value="LA_0364_fam_lipo"/>
    <property type="match status" value="1"/>
</dbReference>
<feature type="chain" id="PRO_5014987382" description="Cys-rich protein" evidence="1">
    <location>
        <begin position="24"/>
        <end position="95"/>
    </location>
</feature>
<dbReference type="EMBL" id="NPDT01000009">
    <property type="protein sequence ID" value="PJZ64540.1"/>
    <property type="molecule type" value="Genomic_DNA"/>
</dbReference>
<sequence>MIGRLLSYFVSLLLSFFFLHCSASIPGSREECYAKNYCDSAVSDCISGGMLACAFTGSQPSPDNSDLFCNTTFNALTCAGAKSSCISDCDRQHYY</sequence>
<evidence type="ECO:0000256" key="1">
    <source>
        <dbReference type="SAM" id="SignalP"/>
    </source>
</evidence>
<dbReference type="Proteomes" id="UP000231912">
    <property type="component" value="Unassembled WGS sequence"/>
</dbReference>
<proteinExistence type="predicted"/>
<keyword evidence="1" id="KW-0732">Signal</keyword>
<protein>
    <recommendedName>
        <fullName evidence="4">Cys-rich protein</fullName>
    </recommendedName>
</protein>
<accession>A0A2M9Z7Z3</accession>
<dbReference type="RefSeq" id="WP_100760009.1">
    <property type="nucleotide sequence ID" value="NZ_NPDT01000009.1"/>
</dbReference>
<gene>
    <name evidence="2" type="ORF">CH371_17350</name>
</gene>
<reference evidence="2 3" key="1">
    <citation type="submission" date="2017-07" db="EMBL/GenBank/DDBJ databases">
        <title>Leptospira spp. isolated from tropical soils.</title>
        <authorList>
            <person name="Thibeaux R."/>
            <person name="Iraola G."/>
            <person name="Ferres I."/>
            <person name="Bierque E."/>
            <person name="Girault D."/>
            <person name="Soupe-Gilbert M.-E."/>
            <person name="Picardeau M."/>
            <person name="Goarant C."/>
        </authorList>
    </citation>
    <scope>NUCLEOTIDE SEQUENCE [LARGE SCALE GENOMIC DNA]</scope>
    <source>
        <strain evidence="2 3">FH2-C-A2</strain>
    </source>
</reference>
<evidence type="ECO:0008006" key="4">
    <source>
        <dbReference type="Google" id="ProtNLM"/>
    </source>
</evidence>
<evidence type="ECO:0000313" key="2">
    <source>
        <dbReference type="EMBL" id="PJZ64540.1"/>
    </source>
</evidence>
<evidence type="ECO:0000313" key="3">
    <source>
        <dbReference type="Proteomes" id="UP000231912"/>
    </source>
</evidence>
<dbReference type="AlphaFoldDB" id="A0A2M9Z7Z3"/>
<feature type="signal peptide" evidence="1">
    <location>
        <begin position="1"/>
        <end position="23"/>
    </location>
</feature>